<accession>A0A8H2LEF2</accession>
<dbReference type="SUPFAM" id="SSF49899">
    <property type="entry name" value="Concanavalin A-like lectins/glucanases"/>
    <property type="match status" value="1"/>
</dbReference>
<evidence type="ECO:0000313" key="3">
    <source>
        <dbReference type="EMBL" id="TYB73910.1"/>
    </source>
</evidence>
<protein>
    <submittedName>
        <fullName evidence="3">T9SS type A sorting domain-containing protein</fullName>
    </submittedName>
</protein>
<dbReference type="GO" id="GO:0005975">
    <property type="term" value="P:carbohydrate metabolic process"/>
    <property type="evidence" value="ECO:0007669"/>
    <property type="project" value="UniProtKB-ARBA"/>
</dbReference>
<organism evidence="3 4">
    <name type="scientific">Bizionia saleffrena</name>
    <dbReference type="NCBI Taxonomy" id="291189"/>
    <lineage>
        <taxon>Bacteria</taxon>
        <taxon>Pseudomonadati</taxon>
        <taxon>Bacteroidota</taxon>
        <taxon>Flavobacteriia</taxon>
        <taxon>Flavobacteriales</taxon>
        <taxon>Flavobacteriaceae</taxon>
        <taxon>Bizionia</taxon>
    </lineage>
</organism>
<dbReference type="GO" id="GO:0004553">
    <property type="term" value="F:hydrolase activity, hydrolyzing O-glycosyl compounds"/>
    <property type="evidence" value="ECO:0007669"/>
    <property type="project" value="UniProtKB-ARBA"/>
</dbReference>
<gene>
    <name evidence="3" type="ORF">ES676_09200</name>
</gene>
<dbReference type="InterPro" id="IPR013320">
    <property type="entry name" value="ConA-like_dom_sf"/>
</dbReference>
<keyword evidence="1 2" id="KW-0732">Signal</keyword>
<dbReference type="Proteomes" id="UP000323324">
    <property type="component" value="Unassembled WGS sequence"/>
</dbReference>
<feature type="chain" id="PRO_5034008451" evidence="2">
    <location>
        <begin position="22"/>
        <end position="1036"/>
    </location>
</feature>
<keyword evidence="4" id="KW-1185">Reference proteome</keyword>
<reference evidence="3 4" key="1">
    <citation type="submission" date="2019-08" db="EMBL/GenBank/DDBJ databases">
        <title>Genomes of Antarctic Bizionia species.</title>
        <authorList>
            <person name="Bowman J.P."/>
        </authorList>
    </citation>
    <scope>NUCLEOTIDE SEQUENCE [LARGE SCALE GENOMIC DNA]</scope>
    <source>
        <strain evidence="3 4">HFD</strain>
    </source>
</reference>
<comment type="caution">
    <text evidence="3">The sequence shown here is derived from an EMBL/GenBank/DDBJ whole genome shotgun (WGS) entry which is preliminary data.</text>
</comment>
<dbReference type="EMBL" id="VSKM01000008">
    <property type="protein sequence ID" value="TYB73910.1"/>
    <property type="molecule type" value="Genomic_DNA"/>
</dbReference>
<proteinExistence type="predicted"/>
<dbReference type="NCBIfam" id="TIGR04183">
    <property type="entry name" value="Por_Secre_tail"/>
    <property type="match status" value="1"/>
</dbReference>
<dbReference type="InterPro" id="IPR026444">
    <property type="entry name" value="Secre_tail"/>
</dbReference>
<feature type="signal peptide" evidence="2">
    <location>
        <begin position="1"/>
        <end position="21"/>
    </location>
</feature>
<name>A0A8H2LEF2_9FLAO</name>
<evidence type="ECO:0000256" key="1">
    <source>
        <dbReference type="ARBA" id="ARBA00022729"/>
    </source>
</evidence>
<dbReference type="AlphaFoldDB" id="A0A8H2LEF2"/>
<dbReference type="RefSeq" id="WP_148370031.1">
    <property type="nucleotide sequence ID" value="NZ_VSKM01000008.1"/>
</dbReference>
<evidence type="ECO:0000256" key="2">
    <source>
        <dbReference type="SAM" id="SignalP"/>
    </source>
</evidence>
<sequence length="1036" mass="113930">MINYSKHLLLASFFVSIFTFAQSGPGGVGNATTNGLWLKSDDFSLADNGEGISNWQDTSGNGNDANQPTLNESPSIIGASSFNNYPSLNFDGVNDWMKINDADILDGTTSINFFSVYKPKGLGASNTVQTILSKRNGYQGANLNYAYTFFFYNDKLTNDIVTANDRYDTSNTVFNNDENYILSFDFDGNLTNSNRSAVSRNGLSFNRRFEASVSIMNSNAPITLGRLNIGDLRFSKSEMAEVIHYNYKLNPAETIIVNNYLSAKYNIPLGLESNNLYTQDALTNGNYDHHVAGIARVSNTTHLDSQGSGIVRINGPSDLNNTNDKYLFWGQNKMGSDYNFNTAIIAEDDSGVLHNYNHLNTIWRVSKSEDVQDLGRVDISFDISNIPRLSKCYPLELVIGSDHYNYSGTSENEYNSIFSSPQEIYPLTVVGDIASVNDVTIGDKRHFTLRYREELIVWDGTSFTGGSGGAGEPTNADSDKKLLILSGTTATLTQNAHVCEVELAIGAELIVNNNRLLDVVNNIHNDGKILINGESQLIQHTIGGDKNTGAGELIIRQQGSSNLFNYNYWSAPVNRMGGWQISYLEDNNGVLNWAFQNDADPSTVPITLSSKWLYAFNGVSENYYDWLHIGENTDVSPGIGYTMKGSGAGFPSPIPITGQEYVFRGTPNNGRYIHPLSTGNEILVGNPYPSALDADKFISDNASSITGALYFYEQFPANNTHVTVNYQGGYATYNLMMGAAAAALPANGGNSSKGAPTKNIAVGQGFFVKADSNGGDVVFKNTQRVFAKESVLDESTFFKTNGASQNTVSTDLRTKLWLTFTDPSQRVREIGLGYDDNATTNYDKGYDALDYDVFPDHMLWDIQGVKYVIQGRNNFAVANEMPLAIKTTTAGDYSIGLKETLNFPEATPIYLKDNVSGLYYNLKTEDASLFFEAGEYSNRYSIVYHEDDTLSADAIAVSDGISLIYDTTNQQLEIRGYDTIQNIKSLTVYSVLGQEIMTLDAVESYVIQLPKVSNGVYILEIVDVNNGKIAKKFVKQ</sequence>
<evidence type="ECO:0000313" key="4">
    <source>
        <dbReference type="Proteomes" id="UP000323324"/>
    </source>
</evidence>